<dbReference type="CDD" id="cd22997">
    <property type="entry name" value="GT_LH"/>
    <property type="match status" value="1"/>
</dbReference>
<organism evidence="1">
    <name type="scientific">viral metagenome</name>
    <dbReference type="NCBI Taxonomy" id="1070528"/>
    <lineage>
        <taxon>unclassified sequences</taxon>
        <taxon>metagenomes</taxon>
        <taxon>organismal metagenomes</taxon>
    </lineage>
</organism>
<name>A0A6C0FBK5_9ZZZZ</name>
<protein>
    <submittedName>
        <fullName evidence="1">Uncharacterized protein</fullName>
    </submittedName>
</protein>
<evidence type="ECO:0000313" key="1">
    <source>
        <dbReference type="EMBL" id="QHT38444.1"/>
    </source>
</evidence>
<accession>A0A6C0FBK5</accession>
<dbReference type="AlphaFoldDB" id="A0A6C0FBK5"/>
<proteinExistence type="predicted"/>
<dbReference type="EMBL" id="MN738830">
    <property type="protein sequence ID" value="QHT38444.1"/>
    <property type="molecule type" value="Genomic_DNA"/>
</dbReference>
<reference evidence="1" key="1">
    <citation type="journal article" date="2020" name="Nature">
        <title>Giant virus diversity and host interactions through global metagenomics.</title>
        <authorList>
            <person name="Schulz F."/>
            <person name="Roux S."/>
            <person name="Paez-Espino D."/>
            <person name="Jungbluth S."/>
            <person name="Walsh D.A."/>
            <person name="Denef V.J."/>
            <person name="McMahon K.D."/>
            <person name="Konstantinidis K.T."/>
            <person name="Eloe-Fadrosh E.A."/>
            <person name="Kyrpides N.C."/>
            <person name="Woyke T."/>
        </authorList>
    </citation>
    <scope>NUCLEOTIDE SEQUENCE</scope>
    <source>
        <strain evidence="1">GVMAG-S-ERX556101-89</strain>
    </source>
</reference>
<sequence length="298" mass="34010">MSRQAYWITYETHPQTNPRGQGSYKKLKDTCKKNNLPEPVVLGAGSKWTGFSSKWRAVYKFCADKDPNAIILVTDARDVLCNRNFRGLVAAFEKVSKGGDSIVFGSEVGCCVDTMKEYGPGEIIARSGRKLRRAENTAKWHEDEEYGDELDESGYYNKKWVKWFNKVAPKNSKSGVALNAGLGIATAKMWRKAIPKLKIQSDREDDQTLWSSLMFIRPKLVKLDYGAKIFTNTNVWVPTGCFVSWDSNRKAWRNRKTQTYSYVIQIPGAPNDTYKGKAWSCYMELYNKIQQATKKTKM</sequence>